<dbReference type="InterPro" id="IPR027417">
    <property type="entry name" value="P-loop_NTPase"/>
</dbReference>
<dbReference type="EMBL" id="FOQG01000005">
    <property type="protein sequence ID" value="SFI15051.1"/>
    <property type="molecule type" value="Genomic_DNA"/>
</dbReference>
<accession>A0A1I3FVV2</accession>
<keyword evidence="2" id="KW-1185">Reference proteome</keyword>
<sequence length="147" mass="16424">MCGPSGSGKSTYARGLEVDGMVRLSFDVEMWRRGLTQVPLSPSVRAEIESDLRTRLRSLVAAGQDVVLDFSFWSRAMRDDYRGLLGDVGVVPETIYLATDRETVLARVRDRLGRDADDFVIPEELAAEYFDHFEAPTPDEGPLTVVR</sequence>
<proteinExistence type="predicted"/>
<name>A0A1I3FVV2_9ACTN</name>
<dbReference type="STRING" id="1005945.SAMN05216561_105166"/>
<evidence type="ECO:0008006" key="3">
    <source>
        <dbReference type="Google" id="ProtNLM"/>
    </source>
</evidence>
<reference evidence="1 2" key="1">
    <citation type="submission" date="2016-10" db="EMBL/GenBank/DDBJ databases">
        <authorList>
            <person name="de Groot N.N."/>
        </authorList>
    </citation>
    <scope>NUCLEOTIDE SEQUENCE [LARGE SCALE GENOMIC DNA]</scope>
    <source>
        <strain evidence="1 2">CGMCC 1.11156</strain>
    </source>
</reference>
<gene>
    <name evidence="1" type="ORF">SAMN05216561_105166</name>
</gene>
<organism evidence="1 2">
    <name type="scientific">Nocardioides psychrotolerans</name>
    <dbReference type="NCBI Taxonomy" id="1005945"/>
    <lineage>
        <taxon>Bacteria</taxon>
        <taxon>Bacillati</taxon>
        <taxon>Actinomycetota</taxon>
        <taxon>Actinomycetes</taxon>
        <taxon>Propionibacteriales</taxon>
        <taxon>Nocardioidaceae</taxon>
        <taxon>Nocardioides</taxon>
    </lineage>
</organism>
<protein>
    <recommendedName>
        <fullName evidence="3">AAA domain-containing protein</fullName>
    </recommendedName>
</protein>
<dbReference type="AlphaFoldDB" id="A0A1I3FVV2"/>
<dbReference type="Gene3D" id="3.40.50.300">
    <property type="entry name" value="P-loop containing nucleotide triphosphate hydrolases"/>
    <property type="match status" value="1"/>
</dbReference>
<dbReference type="OrthoDB" id="2639622at2"/>
<evidence type="ECO:0000313" key="2">
    <source>
        <dbReference type="Proteomes" id="UP000198649"/>
    </source>
</evidence>
<dbReference type="Proteomes" id="UP000198649">
    <property type="component" value="Unassembled WGS sequence"/>
</dbReference>
<dbReference type="Pfam" id="PF13671">
    <property type="entry name" value="AAA_33"/>
    <property type="match status" value="1"/>
</dbReference>
<dbReference type="SUPFAM" id="SSF52540">
    <property type="entry name" value="P-loop containing nucleoside triphosphate hydrolases"/>
    <property type="match status" value="1"/>
</dbReference>
<evidence type="ECO:0000313" key="1">
    <source>
        <dbReference type="EMBL" id="SFI15051.1"/>
    </source>
</evidence>